<accession>A0AAP7CCX1</accession>
<keyword evidence="1" id="KW-0472">Membrane</keyword>
<organism evidence="2 3">
    <name type="scientific">Corynebacterium coyleae</name>
    <dbReference type="NCBI Taxonomy" id="53374"/>
    <lineage>
        <taxon>Bacteria</taxon>
        <taxon>Bacillati</taxon>
        <taxon>Actinomycetota</taxon>
        <taxon>Actinomycetes</taxon>
        <taxon>Mycobacteriales</taxon>
        <taxon>Corynebacteriaceae</taxon>
        <taxon>Corynebacterium</taxon>
    </lineage>
</organism>
<evidence type="ECO:0000313" key="2">
    <source>
        <dbReference type="EMBL" id="NJJ04610.1"/>
    </source>
</evidence>
<feature type="transmembrane region" description="Helical" evidence="1">
    <location>
        <begin position="106"/>
        <end position="130"/>
    </location>
</feature>
<sequence length="138" mass="14910">METRGILWIYAIAMVAFPAAWISLLRLIGGGWEFRTVTAAFGTLEAATALLALGGATWFTAAARGRKKIGALVTVWLATACLVVGWGSMAVAHWEEYQADMALPIINLFMFLIPIGTVLVFAVAIAETALRARGKRQR</sequence>
<evidence type="ECO:0000256" key="1">
    <source>
        <dbReference type="SAM" id="Phobius"/>
    </source>
</evidence>
<keyword evidence="1" id="KW-0812">Transmembrane</keyword>
<keyword evidence="1" id="KW-1133">Transmembrane helix</keyword>
<reference evidence="2 3" key="1">
    <citation type="submission" date="2020-03" db="EMBL/GenBank/DDBJ databases">
        <title>Draft genome sequences of bacterial isolates from the female urobiome.</title>
        <authorList>
            <person name="Miller-Ensminger T."/>
            <person name="Wolfe A.J."/>
            <person name="Putonti C."/>
        </authorList>
    </citation>
    <scope>NUCLEOTIDE SEQUENCE [LARGE SCALE GENOMIC DNA]</scope>
    <source>
        <strain evidence="2 3">UMB8490</strain>
    </source>
</reference>
<dbReference type="AlphaFoldDB" id="A0AAP7CCX1"/>
<dbReference type="Proteomes" id="UP000591626">
    <property type="component" value="Unassembled WGS sequence"/>
</dbReference>
<dbReference type="EMBL" id="JAAUVV010000021">
    <property type="protein sequence ID" value="NJJ04610.1"/>
    <property type="molecule type" value="Genomic_DNA"/>
</dbReference>
<protein>
    <submittedName>
        <fullName evidence="2">Uncharacterized protein</fullName>
    </submittedName>
</protein>
<feature type="transmembrane region" description="Helical" evidence="1">
    <location>
        <begin position="7"/>
        <end position="28"/>
    </location>
</feature>
<evidence type="ECO:0000313" key="3">
    <source>
        <dbReference type="Proteomes" id="UP000591626"/>
    </source>
</evidence>
<feature type="transmembrane region" description="Helical" evidence="1">
    <location>
        <begin position="40"/>
        <end position="59"/>
    </location>
</feature>
<proteinExistence type="predicted"/>
<name>A0AAP7CCX1_9CORY</name>
<gene>
    <name evidence="2" type="ORF">HC138_09665</name>
</gene>
<dbReference type="RefSeq" id="WP_167617146.1">
    <property type="nucleotide sequence ID" value="NZ_JAAUVV010000021.1"/>
</dbReference>
<feature type="transmembrane region" description="Helical" evidence="1">
    <location>
        <begin position="71"/>
        <end position="94"/>
    </location>
</feature>
<comment type="caution">
    <text evidence="2">The sequence shown here is derived from an EMBL/GenBank/DDBJ whole genome shotgun (WGS) entry which is preliminary data.</text>
</comment>